<proteinExistence type="predicted"/>
<comment type="caution">
    <text evidence="2">The sequence shown here is derived from an EMBL/GenBank/DDBJ whole genome shotgun (WGS) entry which is preliminary data.</text>
</comment>
<keyword evidence="1" id="KW-0472">Membrane</keyword>
<evidence type="ECO:0000313" key="2">
    <source>
        <dbReference type="EMBL" id="GLI28410.1"/>
    </source>
</evidence>
<dbReference type="RefSeq" id="WP_281885767.1">
    <property type="nucleotide sequence ID" value="NZ_BSDP01000001.1"/>
</dbReference>
<evidence type="ECO:0000256" key="1">
    <source>
        <dbReference type="SAM" id="Phobius"/>
    </source>
</evidence>
<feature type="transmembrane region" description="Helical" evidence="1">
    <location>
        <begin position="38"/>
        <end position="57"/>
    </location>
</feature>
<organism evidence="2 3">
    <name type="scientific">Agromyces rhizosphaerae</name>
    <dbReference type="NCBI Taxonomy" id="88374"/>
    <lineage>
        <taxon>Bacteria</taxon>
        <taxon>Bacillati</taxon>
        <taxon>Actinomycetota</taxon>
        <taxon>Actinomycetes</taxon>
        <taxon>Micrococcales</taxon>
        <taxon>Microbacteriaceae</taxon>
        <taxon>Agromyces</taxon>
    </lineage>
</organism>
<feature type="transmembrane region" description="Helical" evidence="1">
    <location>
        <begin position="98"/>
        <end position="118"/>
    </location>
</feature>
<evidence type="ECO:0000313" key="3">
    <source>
        <dbReference type="Proteomes" id="UP001144396"/>
    </source>
</evidence>
<keyword evidence="1" id="KW-0812">Transmembrane</keyword>
<sequence>MTGAARIAVMAGAVVAGAAYGLLGTLGHRLTWTVGDVAIPWGIVLALLGATALLVGLRLATHDRWVAFAGAFGLVGVVSLLSLPQQDGTLLISGETAGIAWTIGPTLVAVLVVAWPSLPQRPRADA</sequence>
<protein>
    <recommendedName>
        <fullName evidence="4">Histidinol dehydrogenase</fullName>
    </recommendedName>
</protein>
<accession>A0A9W6FQD3</accession>
<dbReference type="EMBL" id="BSDP01000001">
    <property type="protein sequence ID" value="GLI28410.1"/>
    <property type="molecule type" value="Genomic_DNA"/>
</dbReference>
<evidence type="ECO:0008006" key="4">
    <source>
        <dbReference type="Google" id="ProtNLM"/>
    </source>
</evidence>
<dbReference type="AlphaFoldDB" id="A0A9W6FQD3"/>
<feature type="transmembrane region" description="Helical" evidence="1">
    <location>
        <begin position="64"/>
        <end position="83"/>
    </location>
</feature>
<dbReference type="Proteomes" id="UP001144396">
    <property type="component" value="Unassembled WGS sequence"/>
</dbReference>
<keyword evidence="3" id="KW-1185">Reference proteome</keyword>
<gene>
    <name evidence="2" type="ORF">ARHIZOSPH14_26520</name>
</gene>
<reference evidence="2" key="1">
    <citation type="submission" date="2022-12" db="EMBL/GenBank/DDBJ databases">
        <title>Reference genome sequencing for broad-spectrum identification of bacterial and archaeal isolates by mass spectrometry.</title>
        <authorList>
            <person name="Sekiguchi Y."/>
            <person name="Tourlousse D.M."/>
        </authorList>
    </citation>
    <scope>NUCLEOTIDE SEQUENCE</scope>
    <source>
        <strain evidence="2">14</strain>
    </source>
</reference>
<name>A0A9W6FQD3_9MICO</name>
<keyword evidence="1" id="KW-1133">Transmembrane helix</keyword>
<feature type="transmembrane region" description="Helical" evidence="1">
    <location>
        <begin position="7"/>
        <end position="26"/>
    </location>
</feature>